<name>A0A1I2JPE2_9ACTN</name>
<dbReference type="AlphaFoldDB" id="A0A1I2JPE2"/>
<evidence type="ECO:0000256" key="7">
    <source>
        <dbReference type="ARBA" id="ARBA00025527"/>
    </source>
</evidence>
<dbReference type="SUPFAM" id="SSF53686">
    <property type="entry name" value="Tryptophan synthase beta subunit-like PLP-dependent enzymes"/>
    <property type="match status" value="1"/>
</dbReference>
<reference evidence="10 11" key="1">
    <citation type="submission" date="2016-10" db="EMBL/GenBank/DDBJ databases">
        <authorList>
            <person name="de Groot N.N."/>
        </authorList>
    </citation>
    <scope>NUCLEOTIDE SEQUENCE [LARGE SCALE GENOMIC DNA]</scope>
    <source>
        <strain evidence="10 11">DSM 43019</strain>
    </source>
</reference>
<dbReference type="PANTHER" id="PTHR48078">
    <property type="entry name" value="THREONINE DEHYDRATASE, MITOCHONDRIAL-RELATED"/>
    <property type="match status" value="1"/>
</dbReference>
<keyword evidence="6" id="KW-0456">Lyase</keyword>
<dbReference type="Proteomes" id="UP000199645">
    <property type="component" value="Unassembled WGS sequence"/>
</dbReference>
<comment type="catalytic activity">
    <reaction evidence="1">
        <text>L-threonine = 2-oxobutanoate + NH4(+)</text>
        <dbReference type="Rhea" id="RHEA:22108"/>
        <dbReference type="ChEBI" id="CHEBI:16763"/>
        <dbReference type="ChEBI" id="CHEBI:28938"/>
        <dbReference type="ChEBI" id="CHEBI:57926"/>
        <dbReference type="EC" id="4.3.1.19"/>
    </reaction>
</comment>
<sequence length="319" mass="33026">MAADDQDMEPTLADIHAARDLLRDHLPPTPMWSYPLLDRAAGATVLVKHENTQPVGAFKVRGGVTLLAGMSDIERERGTVTWSTGNHAQSLAYASHVFGAACTVVMPAGTPGTKARAVEGWGAQAIRHGDSLEAAERHAREHAERSGARLISPGDTPELLAGVGTVYLEIVEARPDLDAIVVPVGSGTGAASACLVAGCPVIAVQSAASPAAHDSWRAGELVTRPNGTAAAGLATGRGFALPQRIMRDRLADFLLVGDDEITHARRLLATTAHTLAEGAGAAALAGVLSRPDLFNGKRVAIVCTGGNADADELATLRRG</sequence>
<evidence type="ECO:0000256" key="4">
    <source>
        <dbReference type="ARBA" id="ARBA00012096"/>
    </source>
</evidence>
<evidence type="ECO:0000256" key="2">
    <source>
        <dbReference type="ARBA" id="ARBA00001933"/>
    </source>
</evidence>
<dbReference type="GO" id="GO:0006567">
    <property type="term" value="P:L-threonine catabolic process"/>
    <property type="evidence" value="ECO:0007669"/>
    <property type="project" value="TreeGrafter"/>
</dbReference>
<keyword evidence="5" id="KW-0663">Pyridoxal phosphate</keyword>
<dbReference type="EMBL" id="FONV01000013">
    <property type="protein sequence ID" value="SFF56454.1"/>
    <property type="molecule type" value="Genomic_DNA"/>
</dbReference>
<dbReference type="InterPro" id="IPR036052">
    <property type="entry name" value="TrpB-like_PALP_sf"/>
</dbReference>
<keyword evidence="11" id="KW-1185">Reference proteome</keyword>
<evidence type="ECO:0000256" key="8">
    <source>
        <dbReference type="ARBA" id="ARBA00031427"/>
    </source>
</evidence>
<dbReference type="Gene3D" id="3.40.50.1100">
    <property type="match status" value="2"/>
</dbReference>
<evidence type="ECO:0000259" key="9">
    <source>
        <dbReference type="Pfam" id="PF00291"/>
    </source>
</evidence>
<dbReference type="GO" id="GO:0006565">
    <property type="term" value="P:L-serine catabolic process"/>
    <property type="evidence" value="ECO:0007669"/>
    <property type="project" value="TreeGrafter"/>
</dbReference>
<comment type="similarity">
    <text evidence="3">Belongs to the serine/threonine dehydratase family.</text>
</comment>
<dbReference type="GO" id="GO:0004794">
    <property type="term" value="F:threonine deaminase activity"/>
    <property type="evidence" value="ECO:0007669"/>
    <property type="project" value="UniProtKB-EC"/>
</dbReference>
<dbReference type="InterPro" id="IPR001926">
    <property type="entry name" value="TrpB-like_PALP"/>
</dbReference>
<proteinExistence type="inferred from homology"/>
<dbReference type="GO" id="GO:0009097">
    <property type="term" value="P:isoleucine biosynthetic process"/>
    <property type="evidence" value="ECO:0007669"/>
    <property type="project" value="TreeGrafter"/>
</dbReference>
<comment type="function">
    <text evidence="7">Catalyzes the anaerobic formation of alpha-ketobutyrate and ammonia from threonine in a two-step reaction. The first step involved a dehydration of threonine and a production of enamine intermediates (aminocrotonate), which tautomerizes to its imine form (iminobutyrate). Both intermediates are unstable and short-lived. The second step is the nonenzymatic hydrolysis of the enamine/imine intermediates to form 2-ketobutyrate and free ammonia. In the low water environment of the cell, the second step is accelerated by RidA.</text>
</comment>
<feature type="domain" description="Tryptophan synthase beta chain-like PALP" evidence="9">
    <location>
        <begin position="24"/>
        <end position="305"/>
    </location>
</feature>
<evidence type="ECO:0000256" key="6">
    <source>
        <dbReference type="ARBA" id="ARBA00023239"/>
    </source>
</evidence>
<gene>
    <name evidence="10" type="ORF">SAMN05421541_113172</name>
</gene>
<dbReference type="EC" id="4.3.1.19" evidence="4"/>
<protein>
    <recommendedName>
        <fullName evidence="4">threonine ammonia-lyase</fullName>
        <ecNumber evidence="4">4.3.1.19</ecNumber>
    </recommendedName>
    <alternativeName>
        <fullName evidence="8">Threonine deaminase</fullName>
    </alternativeName>
</protein>
<evidence type="ECO:0000256" key="3">
    <source>
        <dbReference type="ARBA" id="ARBA00010869"/>
    </source>
</evidence>
<evidence type="ECO:0000256" key="5">
    <source>
        <dbReference type="ARBA" id="ARBA00022898"/>
    </source>
</evidence>
<dbReference type="GO" id="GO:0003941">
    <property type="term" value="F:L-serine ammonia-lyase activity"/>
    <property type="evidence" value="ECO:0007669"/>
    <property type="project" value="TreeGrafter"/>
</dbReference>
<dbReference type="InterPro" id="IPR050147">
    <property type="entry name" value="Ser/Thr_Dehydratase"/>
</dbReference>
<dbReference type="PANTHER" id="PTHR48078:SF7">
    <property type="entry name" value="BLL6502 PROTEIN"/>
    <property type="match status" value="1"/>
</dbReference>
<organism evidence="10 11">
    <name type="scientific">Actinoplanes philippinensis</name>
    <dbReference type="NCBI Taxonomy" id="35752"/>
    <lineage>
        <taxon>Bacteria</taxon>
        <taxon>Bacillati</taxon>
        <taxon>Actinomycetota</taxon>
        <taxon>Actinomycetes</taxon>
        <taxon>Micromonosporales</taxon>
        <taxon>Micromonosporaceae</taxon>
        <taxon>Actinoplanes</taxon>
    </lineage>
</organism>
<dbReference type="FunFam" id="3.40.50.1100:FF:000005">
    <property type="entry name" value="Threonine dehydratase catabolic"/>
    <property type="match status" value="1"/>
</dbReference>
<dbReference type="STRING" id="35752.SAMN05421541_113172"/>
<evidence type="ECO:0000313" key="10">
    <source>
        <dbReference type="EMBL" id="SFF56454.1"/>
    </source>
</evidence>
<evidence type="ECO:0000313" key="11">
    <source>
        <dbReference type="Proteomes" id="UP000199645"/>
    </source>
</evidence>
<accession>A0A1I2JPE2</accession>
<evidence type="ECO:0000256" key="1">
    <source>
        <dbReference type="ARBA" id="ARBA00001274"/>
    </source>
</evidence>
<dbReference type="Pfam" id="PF00291">
    <property type="entry name" value="PALP"/>
    <property type="match status" value="1"/>
</dbReference>
<comment type="cofactor">
    <cofactor evidence="2">
        <name>pyridoxal 5'-phosphate</name>
        <dbReference type="ChEBI" id="CHEBI:597326"/>
    </cofactor>
</comment>